<accession>A0A918P5L5</accession>
<sequence length="176" mass="19213">MHLSKLIAATLLFSAAAVAQADIVLYPNTPIVIKTTSNDLTFSNTFNFNLSTPSIVSGQLDLLKSAGSHTALKQLAAVLYYESAPHTWTQLWSDSASFTKAQQKGTYHLSFDDLNSPTGNYRLFLSGSVYPLAIYDGTYSYRLSISAVPEPETYALMGLGLAALLLRRRRSAMHVS</sequence>
<feature type="chain" id="PRO_5036789537" description="Ice-binding protein C-terminal domain-containing protein" evidence="1">
    <location>
        <begin position="22"/>
        <end position="176"/>
    </location>
</feature>
<dbReference type="NCBIfam" id="TIGR02595">
    <property type="entry name" value="PEP_CTERM"/>
    <property type="match status" value="1"/>
</dbReference>
<evidence type="ECO:0000259" key="2">
    <source>
        <dbReference type="Pfam" id="PF07589"/>
    </source>
</evidence>
<protein>
    <recommendedName>
        <fullName evidence="2">Ice-binding protein C-terminal domain-containing protein</fullName>
    </recommendedName>
</protein>
<dbReference type="AlphaFoldDB" id="A0A918P5L5"/>
<dbReference type="NCBIfam" id="NF038126">
    <property type="entry name" value="PEP_CTERM_FxDxF"/>
    <property type="match status" value="1"/>
</dbReference>
<dbReference type="EMBL" id="BMYX01000023">
    <property type="protein sequence ID" value="GGY26620.1"/>
    <property type="molecule type" value="Genomic_DNA"/>
</dbReference>
<evidence type="ECO:0000313" key="4">
    <source>
        <dbReference type="Proteomes" id="UP000645257"/>
    </source>
</evidence>
<feature type="signal peptide" evidence="1">
    <location>
        <begin position="1"/>
        <end position="21"/>
    </location>
</feature>
<feature type="domain" description="Ice-binding protein C-terminal" evidence="2">
    <location>
        <begin position="147"/>
        <end position="169"/>
    </location>
</feature>
<comment type="caution">
    <text evidence="3">The sequence shown here is derived from an EMBL/GenBank/DDBJ whole genome shotgun (WGS) entry which is preliminary data.</text>
</comment>
<dbReference type="Proteomes" id="UP000645257">
    <property type="component" value="Unassembled WGS sequence"/>
</dbReference>
<reference evidence="3" key="2">
    <citation type="submission" date="2020-09" db="EMBL/GenBank/DDBJ databases">
        <authorList>
            <person name="Sun Q."/>
            <person name="Kim S."/>
        </authorList>
    </citation>
    <scope>NUCLEOTIDE SEQUENCE</scope>
    <source>
        <strain evidence="3">KCTC 32182</strain>
    </source>
</reference>
<organism evidence="3 4">
    <name type="scientific">Paludibacterium paludis</name>
    <dbReference type="NCBI Taxonomy" id="1225769"/>
    <lineage>
        <taxon>Bacteria</taxon>
        <taxon>Pseudomonadati</taxon>
        <taxon>Pseudomonadota</taxon>
        <taxon>Betaproteobacteria</taxon>
        <taxon>Neisseriales</taxon>
        <taxon>Chromobacteriaceae</taxon>
        <taxon>Paludibacterium</taxon>
    </lineage>
</organism>
<reference evidence="3" key="1">
    <citation type="journal article" date="2014" name="Int. J. Syst. Evol. Microbiol.">
        <title>Complete genome sequence of Corynebacterium casei LMG S-19264T (=DSM 44701T), isolated from a smear-ripened cheese.</title>
        <authorList>
            <consortium name="US DOE Joint Genome Institute (JGI-PGF)"/>
            <person name="Walter F."/>
            <person name="Albersmeier A."/>
            <person name="Kalinowski J."/>
            <person name="Ruckert C."/>
        </authorList>
    </citation>
    <scope>NUCLEOTIDE SEQUENCE</scope>
    <source>
        <strain evidence="3">KCTC 32182</strain>
    </source>
</reference>
<keyword evidence="4" id="KW-1185">Reference proteome</keyword>
<dbReference type="InterPro" id="IPR013424">
    <property type="entry name" value="Ice-binding_C"/>
</dbReference>
<dbReference type="Pfam" id="PF07589">
    <property type="entry name" value="PEP-CTERM"/>
    <property type="match status" value="1"/>
</dbReference>
<dbReference type="RefSeq" id="WP_189536319.1">
    <property type="nucleotide sequence ID" value="NZ_BMYX01000023.1"/>
</dbReference>
<name>A0A918P5L5_9NEIS</name>
<evidence type="ECO:0000256" key="1">
    <source>
        <dbReference type="SAM" id="SignalP"/>
    </source>
</evidence>
<evidence type="ECO:0000313" key="3">
    <source>
        <dbReference type="EMBL" id="GGY26620.1"/>
    </source>
</evidence>
<proteinExistence type="predicted"/>
<gene>
    <name evidence="3" type="ORF">GCM10011289_32720</name>
</gene>
<keyword evidence="1" id="KW-0732">Signal</keyword>